<reference evidence="4 5" key="1">
    <citation type="submission" date="2009-11" db="EMBL/GenBank/DDBJ databases">
        <title>Annotation of Allomyces macrogynus ATCC 38327.</title>
        <authorList>
            <consortium name="The Broad Institute Genome Sequencing Platform"/>
            <person name="Russ C."/>
            <person name="Cuomo C."/>
            <person name="Burger G."/>
            <person name="Gray M.W."/>
            <person name="Holland P.W.H."/>
            <person name="King N."/>
            <person name="Lang F.B.F."/>
            <person name="Roger A.J."/>
            <person name="Ruiz-Trillo I."/>
            <person name="Young S.K."/>
            <person name="Zeng Q."/>
            <person name="Gargeya S."/>
            <person name="Fitzgerald M."/>
            <person name="Haas B."/>
            <person name="Abouelleil A."/>
            <person name="Alvarado L."/>
            <person name="Arachchi H.M."/>
            <person name="Berlin A."/>
            <person name="Chapman S.B."/>
            <person name="Gearin G."/>
            <person name="Goldberg J."/>
            <person name="Griggs A."/>
            <person name="Gujja S."/>
            <person name="Hansen M."/>
            <person name="Heiman D."/>
            <person name="Howarth C."/>
            <person name="Larimer J."/>
            <person name="Lui A."/>
            <person name="MacDonald P.J.P."/>
            <person name="McCowen C."/>
            <person name="Montmayeur A."/>
            <person name="Murphy C."/>
            <person name="Neiman D."/>
            <person name="Pearson M."/>
            <person name="Priest M."/>
            <person name="Roberts A."/>
            <person name="Saif S."/>
            <person name="Shea T."/>
            <person name="Sisk P."/>
            <person name="Stolte C."/>
            <person name="Sykes S."/>
            <person name="Wortman J."/>
            <person name="Nusbaum C."/>
            <person name="Birren B."/>
        </authorList>
    </citation>
    <scope>NUCLEOTIDE SEQUENCE [LARGE SCALE GENOMIC DNA]</scope>
    <source>
        <strain evidence="4 5">ATCC 38327</strain>
    </source>
</reference>
<feature type="signal peptide" evidence="3">
    <location>
        <begin position="1"/>
        <end position="35"/>
    </location>
</feature>
<protein>
    <recommendedName>
        <fullName evidence="6">Dickkopf N-terminal cysteine-rich domain-containing protein</fullName>
    </recommendedName>
</protein>
<dbReference type="EMBL" id="GG745346">
    <property type="protein sequence ID" value="KNE64909.1"/>
    <property type="molecule type" value="Genomic_DNA"/>
</dbReference>
<dbReference type="VEuPathDB" id="FungiDB:AMAG_10575"/>
<keyword evidence="2" id="KW-0812">Transmembrane</keyword>
<keyword evidence="2" id="KW-1133">Transmembrane helix</keyword>
<feature type="region of interest" description="Disordered" evidence="1">
    <location>
        <begin position="133"/>
        <end position="178"/>
    </location>
</feature>
<feature type="region of interest" description="Disordered" evidence="1">
    <location>
        <begin position="338"/>
        <end position="378"/>
    </location>
</feature>
<evidence type="ECO:0000256" key="2">
    <source>
        <dbReference type="SAM" id="Phobius"/>
    </source>
</evidence>
<accession>A0A0L0SRB2</accession>
<sequence>MIIRMRGHTRQSARRMTLWSMVLIVLLLLPALVHGELLAPCASDKDCDRTSEECSGNDKCMPKTCTGSKGTCIDYDSGTYCNAAYSCVRRLSAGDMCSTLKGKNDPVYMNANQCQDGLTCDAASSKCILSGRSTNTTSTTSSSSSRTALPTPSNPASTPTSSSNVTNSTAGSTVDNAGSSSSGLTMAQILIIVAAVVAGLLLVVFAIRWRRNPKAAQDARHSPVPAQVPAVSQESASVNAAAAGTGSPAGTQLVSAKATPQAGLTAQTTAHAAVGNVNQPMMSVVVVETVPPQLPARDNRHEIGPESPVADAHRDLPPLPGSVAVAVDPDPLFLPTSGLAAAVPDPDPLYLPTTPAAPRQPVEDDELFLPPSQNAPRS</sequence>
<evidence type="ECO:0000313" key="4">
    <source>
        <dbReference type="EMBL" id="KNE64909.1"/>
    </source>
</evidence>
<feature type="transmembrane region" description="Helical" evidence="2">
    <location>
        <begin position="186"/>
        <end position="207"/>
    </location>
</feature>
<dbReference type="Proteomes" id="UP000054350">
    <property type="component" value="Unassembled WGS sequence"/>
</dbReference>
<keyword evidence="5" id="KW-1185">Reference proteome</keyword>
<evidence type="ECO:0000256" key="3">
    <source>
        <dbReference type="SAM" id="SignalP"/>
    </source>
</evidence>
<evidence type="ECO:0000256" key="1">
    <source>
        <dbReference type="SAM" id="MobiDB-lite"/>
    </source>
</evidence>
<keyword evidence="3" id="KW-0732">Signal</keyword>
<reference evidence="5" key="2">
    <citation type="submission" date="2009-11" db="EMBL/GenBank/DDBJ databases">
        <title>The Genome Sequence of Allomyces macrogynus strain ATCC 38327.</title>
        <authorList>
            <consortium name="The Broad Institute Genome Sequencing Platform"/>
            <person name="Russ C."/>
            <person name="Cuomo C."/>
            <person name="Shea T."/>
            <person name="Young S.K."/>
            <person name="Zeng Q."/>
            <person name="Koehrsen M."/>
            <person name="Haas B."/>
            <person name="Borodovsky M."/>
            <person name="Guigo R."/>
            <person name="Alvarado L."/>
            <person name="Berlin A."/>
            <person name="Borenstein D."/>
            <person name="Chen Z."/>
            <person name="Engels R."/>
            <person name="Freedman E."/>
            <person name="Gellesch M."/>
            <person name="Goldberg J."/>
            <person name="Griggs A."/>
            <person name="Gujja S."/>
            <person name="Heiman D."/>
            <person name="Hepburn T."/>
            <person name="Howarth C."/>
            <person name="Jen D."/>
            <person name="Larson L."/>
            <person name="Lewis B."/>
            <person name="Mehta T."/>
            <person name="Park D."/>
            <person name="Pearson M."/>
            <person name="Roberts A."/>
            <person name="Saif S."/>
            <person name="Shenoy N."/>
            <person name="Sisk P."/>
            <person name="Stolte C."/>
            <person name="Sykes S."/>
            <person name="Walk T."/>
            <person name="White J."/>
            <person name="Yandava C."/>
            <person name="Burger G."/>
            <person name="Gray M.W."/>
            <person name="Holland P.W.H."/>
            <person name="King N."/>
            <person name="Lang F.B.F."/>
            <person name="Roger A.J."/>
            <person name="Ruiz-Trillo I."/>
            <person name="Lander E."/>
            <person name="Nusbaum C."/>
        </authorList>
    </citation>
    <scope>NUCLEOTIDE SEQUENCE [LARGE SCALE GENOMIC DNA]</scope>
    <source>
        <strain evidence="5">ATCC 38327</strain>
    </source>
</reference>
<name>A0A0L0SRB2_ALLM3</name>
<feature type="compositionally biased region" description="Low complexity" evidence="1">
    <location>
        <begin position="133"/>
        <end position="173"/>
    </location>
</feature>
<feature type="chain" id="PRO_5005547953" description="Dickkopf N-terminal cysteine-rich domain-containing protein" evidence="3">
    <location>
        <begin position="36"/>
        <end position="378"/>
    </location>
</feature>
<keyword evidence="2" id="KW-0472">Membrane</keyword>
<dbReference type="AlphaFoldDB" id="A0A0L0SRB2"/>
<organism evidence="4 5">
    <name type="scientific">Allomyces macrogynus (strain ATCC 38327)</name>
    <name type="common">Allomyces javanicus var. macrogynus</name>
    <dbReference type="NCBI Taxonomy" id="578462"/>
    <lineage>
        <taxon>Eukaryota</taxon>
        <taxon>Fungi</taxon>
        <taxon>Fungi incertae sedis</taxon>
        <taxon>Blastocladiomycota</taxon>
        <taxon>Blastocladiomycetes</taxon>
        <taxon>Blastocladiales</taxon>
        <taxon>Blastocladiaceae</taxon>
        <taxon>Allomyces</taxon>
    </lineage>
</organism>
<gene>
    <name evidence="4" type="ORF">AMAG_10575</name>
</gene>
<feature type="compositionally biased region" description="Low complexity" evidence="1">
    <location>
        <begin position="348"/>
        <end position="357"/>
    </location>
</feature>
<evidence type="ECO:0008006" key="6">
    <source>
        <dbReference type="Google" id="ProtNLM"/>
    </source>
</evidence>
<evidence type="ECO:0000313" key="5">
    <source>
        <dbReference type="Proteomes" id="UP000054350"/>
    </source>
</evidence>
<proteinExistence type="predicted"/>